<sequence>MSGFVQLLGFLLFLRSCVQASPAPGCKLYTNKDLPKKNEPLLLIRDEGKMYRLAMPEAKGKEGFIQLRSGQEIVMACPGRRNFMNETKQELNHARCITGHLLTIKEREFESKYLDCFERAGANIRRTEKKCYKGKGTVLEIGFKSEGWHPLIIVCHDIAGSHTFYSKHTLYGSVLSGKVYRTTGRPGFSRGEKFLFKEFNPERTYSRKHQRYILNNLIGEEKANEYLDDKTKYMARGHLAPDADFLFSSWQLLTYFYINVAPQWQSINGGNWLHVEANSRRIATKLKADLEVATGTNGISKMKDSEGKLKEIYLESNSKVPVPEYYWKLLRNPQDNSCMGFISTNNPYLEEAPKHKCKDVCSQHGWQVMQKDLFKGYVYCCDYDNMKKAIPEMPKFECDKPLNF</sequence>
<dbReference type="GO" id="GO:0005743">
    <property type="term" value="C:mitochondrial inner membrane"/>
    <property type="evidence" value="ECO:0007669"/>
    <property type="project" value="TreeGrafter"/>
</dbReference>
<evidence type="ECO:0000256" key="3">
    <source>
        <dbReference type="ARBA" id="ARBA00022759"/>
    </source>
</evidence>
<name>A0A6B9KZ70_PLARH</name>
<dbReference type="AlphaFoldDB" id="A0A6B9KZ70"/>
<dbReference type="GO" id="GO:0046872">
    <property type="term" value="F:metal ion binding"/>
    <property type="evidence" value="ECO:0007669"/>
    <property type="project" value="UniProtKB-KW"/>
</dbReference>
<feature type="domain" description="DNA/RNA non-specific endonuclease/pyrophosphatase/phosphodiesterase" evidence="8">
    <location>
        <begin position="148"/>
        <end position="386"/>
    </location>
</feature>
<dbReference type="GO" id="GO:0003676">
    <property type="term" value="F:nucleic acid binding"/>
    <property type="evidence" value="ECO:0007669"/>
    <property type="project" value="InterPro"/>
</dbReference>
<dbReference type="InterPro" id="IPR020821">
    <property type="entry name" value="ENPP1-3/EXOG-like_nuc-like"/>
</dbReference>
<organism evidence="9">
    <name type="scientific">Platymeris rhadamanthus</name>
    <name type="common">Red spot assassin bug</name>
    <dbReference type="NCBI Taxonomy" id="1134088"/>
    <lineage>
        <taxon>Eukaryota</taxon>
        <taxon>Metazoa</taxon>
        <taxon>Ecdysozoa</taxon>
        <taxon>Arthropoda</taxon>
        <taxon>Hexapoda</taxon>
        <taxon>Insecta</taxon>
        <taxon>Pterygota</taxon>
        <taxon>Neoptera</taxon>
        <taxon>Paraneoptera</taxon>
        <taxon>Hemiptera</taxon>
        <taxon>Heteroptera</taxon>
        <taxon>Panheteroptera</taxon>
        <taxon>Cimicomorpha</taxon>
        <taxon>Reduviidae</taxon>
        <taxon>Platymeris</taxon>
    </lineage>
</organism>
<dbReference type="InterPro" id="IPR044929">
    <property type="entry name" value="DNA/RNA_non-sp_Endonuclease_sf"/>
</dbReference>
<feature type="domain" description="ENPP1-3/EXOG-like endonuclease/phosphodiesterase" evidence="7">
    <location>
        <begin position="168"/>
        <end position="375"/>
    </location>
</feature>
<dbReference type="GO" id="GO:0006309">
    <property type="term" value="P:apoptotic DNA fragmentation"/>
    <property type="evidence" value="ECO:0007669"/>
    <property type="project" value="TreeGrafter"/>
</dbReference>
<evidence type="ECO:0000256" key="4">
    <source>
        <dbReference type="PIRSR" id="PIRSR640255-1"/>
    </source>
</evidence>
<dbReference type="SMART" id="SM00477">
    <property type="entry name" value="NUC"/>
    <property type="match status" value="1"/>
</dbReference>
<dbReference type="InterPro" id="IPR001604">
    <property type="entry name" value="Endo_G_ENPP1-like_dom"/>
</dbReference>
<dbReference type="SMART" id="SM00892">
    <property type="entry name" value="Endonuclease_NS"/>
    <property type="match status" value="1"/>
</dbReference>
<dbReference type="PANTHER" id="PTHR13966">
    <property type="entry name" value="ENDONUCLEASE RELATED"/>
    <property type="match status" value="1"/>
</dbReference>
<dbReference type="GO" id="GO:0000014">
    <property type="term" value="F:single-stranded DNA endodeoxyribonuclease activity"/>
    <property type="evidence" value="ECO:0007669"/>
    <property type="project" value="TreeGrafter"/>
</dbReference>
<keyword evidence="6" id="KW-0732">Signal</keyword>
<evidence type="ECO:0000256" key="1">
    <source>
        <dbReference type="ARBA" id="ARBA00010052"/>
    </source>
</evidence>
<evidence type="ECO:0000256" key="2">
    <source>
        <dbReference type="ARBA" id="ARBA00022722"/>
    </source>
</evidence>
<feature type="chain" id="PRO_5025548034" evidence="6">
    <location>
        <begin position="21"/>
        <end position="404"/>
    </location>
</feature>
<dbReference type="GO" id="GO:0005634">
    <property type="term" value="C:nucleus"/>
    <property type="evidence" value="ECO:0007669"/>
    <property type="project" value="TreeGrafter"/>
</dbReference>
<feature type="active site" description="Proton acceptor" evidence="4">
    <location>
        <position position="238"/>
    </location>
</feature>
<feature type="signal peptide" evidence="6">
    <location>
        <begin position="1"/>
        <end position="20"/>
    </location>
</feature>
<feature type="binding site" evidence="5">
    <location>
        <position position="268"/>
    </location>
    <ligand>
        <name>Mg(2+)</name>
        <dbReference type="ChEBI" id="CHEBI:18420"/>
        <note>catalytic</note>
    </ligand>
</feature>
<evidence type="ECO:0000313" key="9">
    <source>
        <dbReference type="EMBL" id="QHB21524.1"/>
    </source>
</evidence>
<dbReference type="InterPro" id="IPR044925">
    <property type="entry name" value="His-Me_finger_sf"/>
</dbReference>
<keyword evidence="3" id="KW-0255">Endonuclease</keyword>
<evidence type="ECO:0000259" key="8">
    <source>
        <dbReference type="SMART" id="SM00892"/>
    </source>
</evidence>
<keyword evidence="5" id="KW-0479">Metal-binding</keyword>
<dbReference type="PANTHER" id="PTHR13966:SF17">
    <property type="entry name" value="ENDONUCLEASE-RELATED"/>
    <property type="match status" value="1"/>
</dbReference>
<dbReference type="Gene3D" id="3.40.570.10">
    <property type="entry name" value="Extracellular Endonuclease, subunit A"/>
    <property type="match status" value="1"/>
</dbReference>
<dbReference type="SUPFAM" id="SSF54060">
    <property type="entry name" value="His-Me finger endonucleases"/>
    <property type="match status" value="1"/>
</dbReference>
<comment type="similarity">
    <text evidence="1">Belongs to the DNA/RNA non-specific endonuclease family.</text>
</comment>
<evidence type="ECO:0000259" key="7">
    <source>
        <dbReference type="SMART" id="SM00477"/>
    </source>
</evidence>
<proteinExistence type="evidence at transcript level"/>
<dbReference type="EMBL" id="MN208335">
    <property type="protein sequence ID" value="QHB21524.1"/>
    <property type="molecule type" value="mRNA"/>
</dbReference>
<dbReference type="Pfam" id="PF01223">
    <property type="entry name" value="Endonuclease_NS"/>
    <property type="match status" value="1"/>
</dbReference>
<evidence type="ECO:0000256" key="5">
    <source>
        <dbReference type="PIRSR" id="PIRSR640255-2"/>
    </source>
</evidence>
<dbReference type="GO" id="GO:0004521">
    <property type="term" value="F:RNA endonuclease activity"/>
    <property type="evidence" value="ECO:0007669"/>
    <property type="project" value="TreeGrafter"/>
</dbReference>
<evidence type="ECO:0000256" key="6">
    <source>
        <dbReference type="SAM" id="SignalP"/>
    </source>
</evidence>
<accession>A0A6B9KZ70</accession>
<keyword evidence="2" id="KW-0540">Nuclease</keyword>
<protein>
    <submittedName>
        <fullName evidence="9">Venom nuclease 1</fullName>
    </submittedName>
</protein>
<reference evidence="9" key="1">
    <citation type="journal article" date="2019" name="Toxins">
        <title>Missiles of mass disruption: composition and glandular origin of venom used as a projectile defensive weapon by the assassin bug Platymeris rhadamanthus.</title>
        <authorList>
            <person name="Walker A.A."/>
            <person name="Robinson S.D."/>
            <person name="Undheim E.A.B."/>
            <person name="Jin J."/>
            <person name="Han X."/>
            <person name="Fry B.G."/>
            <person name="Vetter I."/>
            <person name="King G.F."/>
        </authorList>
    </citation>
    <scope>NUCLEOTIDE SEQUENCE</scope>
    <source>
        <tissue evidence="9">Venom glands</tissue>
    </source>
</reference>
<keyword evidence="3" id="KW-0378">Hydrolase</keyword>
<dbReference type="InterPro" id="IPR040255">
    <property type="entry name" value="Non-specific_endonuclease"/>
</dbReference>